<keyword evidence="3 5" id="KW-0862">Zinc</keyword>
<dbReference type="Gene3D" id="3.40.50.720">
    <property type="entry name" value="NAD(P)-binding Rossmann-like Domain"/>
    <property type="match status" value="1"/>
</dbReference>
<comment type="similarity">
    <text evidence="5">Belongs to the zinc-containing alcohol dehydrogenase family.</text>
</comment>
<dbReference type="Pfam" id="PF00107">
    <property type="entry name" value="ADH_zinc_N"/>
    <property type="match status" value="1"/>
</dbReference>
<dbReference type="EMBL" id="CAJZBQ010000032">
    <property type="protein sequence ID" value="CAG9322727.1"/>
    <property type="molecule type" value="Genomic_DNA"/>
</dbReference>
<dbReference type="CDD" id="cd05283">
    <property type="entry name" value="CAD1"/>
    <property type="match status" value="1"/>
</dbReference>
<evidence type="ECO:0000313" key="8">
    <source>
        <dbReference type="Proteomes" id="UP001162131"/>
    </source>
</evidence>
<evidence type="ECO:0000256" key="4">
    <source>
        <dbReference type="ARBA" id="ARBA00023002"/>
    </source>
</evidence>
<dbReference type="InterPro" id="IPR002328">
    <property type="entry name" value="ADH_Zn_CS"/>
</dbReference>
<evidence type="ECO:0000259" key="6">
    <source>
        <dbReference type="SMART" id="SM00829"/>
    </source>
</evidence>
<dbReference type="SUPFAM" id="SSF50129">
    <property type="entry name" value="GroES-like"/>
    <property type="match status" value="1"/>
</dbReference>
<dbReference type="SUPFAM" id="SSF51735">
    <property type="entry name" value="NAD(P)-binding Rossmann-fold domains"/>
    <property type="match status" value="1"/>
</dbReference>
<keyword evidence="8" id="KW-1185">Reference proteome</keyword>
<sequence length="372" mass="40600">MARNTFETLGDRAPQPCALGDAHGVAMAFMNPGLTVSPLPFRHPTLLDNEVRINVTHAGCCHSDIFMATQAWFPNGNFPLVPGHEIVGIVDKVGEKVTKVQPGDKVGFGVWRDACENFETCMQCRTGHENFCSKRATTYDPHFGGYATSFQAKGSFFYKLDESFPGQAAPLFCAGMTVFPPLHRDVVAGMKVGVVGIGGLGHLALKFANCMGAEVTAISTSNNKQADATEFGAHHFVNLRDETQMKNAIGSLDYIINTATSYDIAQCCSLLKPMGTLNLCGFPDAKENVNFSLLPILLNQLRVQANPVGSRLEGEEMLEFVKIHNIYPRTETYAFADTQAAVNSLADGNPHYPNYRAVLEMRSFMETFTPAN</sequence>
<evidence type="ECO:0000313" key="7">
    <source>
        <dbReference type="EMBL" id="CAG9322727.1"/>
    </source>
</evidence>
<dbReference type="InterPro" id="IPR020843">
    <property type="entry name" value="ER"/>
</dbReference>
<dbReference type="InterPro" id="IPR013149">
    <property type="entry name" value="ADH-like_C"/>
</dbReference>
<name>A0AAU9JAH1_9CILI</name>
<dbReference type="PANTHER" id="PTHR42683">
    <property type="entry name" value="ALDEHYDE REDUCTASE"/>
    <property type="match status" value="1"/>
</dbReference>
<dbReference type="InterPro" id="IPR013154">
    <property type="entry name" value="ADH-like_N"/>
</dbReference>
<proteinExistence type="inferred from homology"/>
<evidence type="ECO:0000256" key="5">
    <source>
        <dbReference type="RuleBase" id="RU361277"/>
    </source>
</evidence>
<evidence type="ECO:0000256" key="2">
    <source>
        <dbReference type="ARBA" id="ARBA00022723"/>
    </source>
</evidence>
<dbReference type="SMART" id="SM00829">
    <property type="entry name" value="PKS_ER"/>
    <property type="match status" value="1"/>
</dbReference>
<dbReference type="InterPro" id="IPR011032">
    <property type="entry name" value="GroES-like_sf"/>
</dbReference>
<dbReference type="GO" id="GO:0008270">
    <property type="term" value="F:zinc ion binding"/>
    <property type="evidence" value="ECO:0007669"/>
    <property type="project" value="InterPro"/>
</dbReference>
<feature type="domain" description="Enoyl reductase (ER)" evidence="6">
    <location>
        <begin position="33"/>
        <end position="350"/>
    </location>
</feature>
<dbReference type="Gene3D" id="3.90.180.10">
    <property type="entry name" value="Medium-chain alcohol dehydrogenases, catalytic domain"/>
    <property type="match status" value="1"/>
</dbReference>
<keyword evidence="2 5" id="KW-0479">Metal-binding</keyword>
<dbReference type="GO" id="GO:0016616">
    <property type="term" value="F:oxidoreductase activity, acting on the CH-OH group of donors, NAD or NADP as acceptor"/>
    <property type="evidence" value="ECO:0007669"/>
    <property type="project" value="InterPro"/>
</dbReference>
<dbReference type="FunFam" id="3.40.50.720:FF:000022">
    <property type="entry name" value="Cinnamyl alcohol dehydrogenase"/>
    <property type="match status" value="1"/>
</dbReference>
<comment type="cofactor">
    <cofactor evidence="1 5">
        <name>Zn(2+)</name>
        <dbReference type="ChEBI" id="CHEBI:29105"/>
    </cofactor>
</comment>
<keyword evidence="4" id="KW-0560">Oxidoreductase</keyword>
<comment type="caution">
    <text evidence="7">The sequence shown here is derived from an EMBL/GenBank/DDBJ whole genome shotgun (WGS) entry which is preliminary data.</text>
</comment>
<dbReference type="InterPro" id="IPR047109">
    <property type="entry name" value="CAD-like"/>
</dbReference>
<reference evidence="7" key="1">
    <citation type="submission" date="2021-09" db="EMBL/GenBank/DDBJ databases">
        <authorList>
            <consortium name="AG Swart"/>
            <person name="Singh M."/>
            <person name="Singh A."/>
            <person name="Seah K."/>
            <person name="Emmerich C."/>
        </authorList>
    </citation>
    <scope>NUCLEOTIDE SEQUENCE</scope>
    <source>
        <strain evidence="7">ATCC30299</strain>
    </source>
</reference>
<dbReference type="PROSITE" id="PS00059">
    <property type="entry name" value="ADH_ZINC"/>
    <property type="match status" value="1"/>
</dbReference>
<dbReference type="Proteomes" id="UP001162131">
    <property type="component" value="Unassembled WGS sequence"/>
</dbReference>
<evidence type="ECO:0000256" key="3">
    <source>
        <dbReference type="ARBA" id="ARBA00022833"/>
    </source>
</evidence>
<gene>
    <name evidence="7" type="ORF">BSTOLATCC_MIC31843</name>
</gene>
<organism evidence="7 8">
    <name type="scientific">Blepharisma stoltei</name>
    <dbReference type="NCBI Taxonomy" id="1481888"/>
    <lineage>
        <taxon>Eukaryota</taxon>
        <taxon>Sar</taxon>
        <taxon>Alveolata</taxon>
        <taxon>Ciliophora</taxon>
        <taxon>Postciliodesmatophora</taxon>
        <taxon>Heterotrichea</taxon>
        <taxon>Heterotrichida</taxon>
        <taxon>Blepharismidae</taxon>
        <taxon>Blepharisma</taxon>
    </lineage>
</organism>
<protein>
    <recommendedName>
        <fullName evidence="6">Enoyl reductase (ER) domain-containing protein</fullName>
    </recommendedName>
</protein>
<dbReference type="AlphaFoldDB" id="A0AAU9JAH1"/>
<dbReference type="InterPro" id="IPR036291">
    <property type="entry name" value="NAD(P)-bd_dom_sf"/>
</dbReference>
<dbReference type="Pfam" id="PF08240">
    <property type="entry name" value="ADH_N"/>
    <property type="match status" value="1"/>
</dbReference>
<accession>A0AAU9JAH1</accession>
<evidence type="ECO:0000256" key="1">
    <source>
        <dbReference type="ARBA" id="ARBA00001947"/>
    </source>
</evidence>